<keyword evidence="1" id="KW-0472">Membrane</keyword>
<dbReference type="RefSeq" id="WP_168880626.1">
    <property type="nucleotide sequence ID" value="NZ_JABAIL010000001.1"/>
</dbReference>
<keyword evidence="1" id="KW-1133">Transmembrane helix</keyword>
<evidence type="ECO:0000313" key="2">
    <source>
        <dbReference type="EMBL" id="NLR89943.1"/>
    </source>
</evidence>
<reference evidence="2 3" key="1">
    <citation type="submission" date="2020-04" db="EMBL/GenBank/DDBJ databases">
        <title>Flammeovirga sp. SR4, a novel species isolated from seawater.</title>
        <authorList>
            <person name="Wang X."/>
        </authorList>
    </citation>
    <scope>NUCLEOTIDE SEQUENCE [LARGE SCALE GENOMIC DNA]</scope>
    <source>
        <strain evidence="2 3">SR4</strain>
    </source>
</reference>
<dbReference type="GO" id="GO:0016787">
    <property type="term" value="F:hydrolase activity"/>
    <property type="evidence" value="ECO:0007669"/>
    <property type="project" value="UniProtKB-KW"/>
</dbReference>
<evidence type="ECO:0000313" key="3">
    <source>
        <dbReference type="Proteomes" id="UP000585050"/>
    </source>
</evidence>
<accession>A0A7X8XU29</accession>
<dbReference type="AlphaFoldDB" id="A0A7X8XU29"/>
<gene>
    <name evidence="2" type="ORF">HGP29_01940</name>
</gene>
<dbReference type="InterPro" id="IPR007404">
    <property type="entry name" value="YdjM-like"/>
</dbReference>
<keyword evidence="3" id="KW-1185">Reference proteome</keyword>
<dbReference type="InterPro" id="IPR053170">
    <property type="entry name" value="Transcription_regulator"/>
</dbReference>
<proteinExistence type="predicted"/>
<protein>
    <submittedName>
        <fullName evidence="2">Metal-dependent hydrolase</fullName>
    </submittedName>
</protein>
<comment type="caution">
    <text evidence="2">The sequence shown here is derived from an EMBL/GenBank/DDBJ whole genome shotgun (WGS) entry which is preliminary data.</text>
</comment>
<feature type="transmembrane region" description="Helical" evidence="1">
    <location>
        <begin position="93"/>
        <end position="112"/>
    </location>
</feature>
<feature type="transmembrane region" description="Helical" evidence="1">
    <location>
        <begin position="160"/>
        <end position="178"/>
    </location>
</feature>
<evidence type="ECO:0000256" key="1">
    <source>
        <dbReference type="SAM" id="Phobius"/>
    </source>
</evidence>
<dbReference type="EMBL" id="JABAIL010000001">
    <property type="protein sequence ID" value="NLR89943.1"/>
    <property type="molecule type" value="Genomic_DNA"/>
</dbReference>
<sequence length="353" mass="40521">MDSLTQVVLGASVGEAVLGKKIGIRASIFGAIAGTIPDLDVLANPFLDTVGELTFHRSITHSLLFCFLASPLFGYLLHRIYGKDQDTFKDWTLLFFLGFLTHSMLDTCTTWGTQLLYPFSSYGFATYSVFVVDPHYTLPFMILLIWSLCKPKRSKIRRQLNYAGLIISTSYLALGFVMQHKAKNVFTQALQEENIQYSDMIVKTTPMNIWLWSASVNSEDEYYTGFYSVFDNDEEVTFSSSPKHHDLLNNIELTPKLKDLLYVTKGYYTVEKIDDTTYNINDLRFGSFDGWKGKGEGKIVFVYQMNLTEDPHRPGQYVQQFTQKSYKKIEGLDYFKQYFSRVYGVKYRDSAVK</sequence>
<dbReference type="Proteomes" id="UP000585050">
    <property type="component" value="Unassembled WGS sequence"/>
</dbReference>
<keyword evidence="1" id="KW-0812">Transmembrane</keyword>
<name>A0A7X8XU29_9BACT</name>
<dbReference type="PANTHER" id="PTHR40031">
    <property type="entry name" value="HYPOTHETICAL MEMBRANE SPANNING PROTEIN"/>
    <property type="match status" value="1"/>
</dbReference>
<organism evidence="2 3">
    <name type="scientific">Flammeovirga agarivorans</name>
    <dbReference type="NCBI Taxonomy" id="2726742"/>
    <lineage>
        <taxon>Bacteria</taxon>
        <taxon>Pseudomonadati</taxon>
        <taxon>Bacteroidota</taxon>
        <taxon>Cytophagia</taxon>
        <taxon>Cytophagales</taxon>
        <taxon>Flammeovirgaceae</taxon>
        <taxon>Flammeovirga</taxon>
    </lineage>
</organism>
<feature type="transmembrane region" description="Helical" evidence="1">
    <location>
        <begin position="124"/>
        <end position="148"/>
    </location>
</feature>
<dbReference type="PANTHER" id="PTHR40031:SF1">
    <property type="entry name" value="MEMBRANE-BOUND METAL-DEPENDENT HYDROLASE"/>
    <property type="match status" value="1"/>
</dbReference>
<dbReference type="Pfam" id="PF04307">
    <property type="entry name" value="YdjM"/>
    <property type="match status" value="1"/>
</dbReference>
<keyword evidence="2" id="KW-0378">Hydrolase</keyword>
<feature type="transmembrane region" description="Helical" evidence="1">
    <location>
        <begin position="59"/>
        <end position="81"/>
    </location>
</feature>